<evidence type="ECO:0000313" key="1">
    <source>
        <dbReference type="EMBL" id="WFT73060.1"/>
    </source>
</evidence>
<dbReference type="RefSeq" id="WP_283075088.1">
    <property type="nucleotide sequence ID" value="NZ_CP121671.1"/>
</dbReference>
<evidence type="ECO:0000313" key="2">
    <source>
        <dbReference type="Proteomes" id="UP001221597"/>
    </source>
</evidence>
<dbReference type="EMBL" id="CP121671">
    <property type="protein sequence ID" value="WFT73060.1"/>
    <property type="molecule type" value="Genomic_DNA"/>
</dbReference>
<sequence length="82" mass="8742">MSVTNNIDGNISCAVCNHKISYVGLLDGRGKTMETSKVAAESVIVTGSHYSADGKRIEVEVVITCPECNSKMKALNAVRVVK</sequence>
<organism evidence="1 2">
    <name type="scientific">Halobacillus naozhouensis</name>
    <dbReference type="NCBI Taxonomy" id="554880"/>
    <lineage>
        <taxon>Bacteria</taxon>
        <taxon>Bacillati</taxon>
        <taxon>Bacillota</taxon>
        <taxon>Bacilli</taxon>
        <taxon>Bacillales</taxon>
        <taxon>Bacillaceae</taxon>
        <taxon>Halobacillus</taxon>
    </lineage>
</organism>
<reference evidence="1 2" key="1">
    <citation type="submission" date="2023-04" db="EMBL/GenBank/DDBJ databases">
        <title>Genome sequence of Halobacillus naozhouensis KACC 21980.</title>
        <authorList>
            <person name="Kim S."/>
            <person name="Heo J."/>
            <person name="Kwon S.-W."/>
        </authorList>
    </citation>
    <scope>NUCLEOTIDE SEQUENCE [LARGE SCALE GENOMIC DNA]</scope>
    <source>
        <strain evidence="1 2">KCTC 13234</strain>
    </source>
</reference>
<accession>A0ABY8ITD4</accession>
<name>A0ABY8ITD4_9BACI</name>
<proteinExistence type="predicted"/>
<gene>
    <name evidence="1" type="ORF">P9989_11630</name>
</gene>
<dbReference type="Proteomes" id="UP001221597">
    <property type="component" value="Chromosome"/>
</dbReference>
<protein>
    <submittedName>
        <fullName evidence="1">Uncharacterized protein</fullName>
    </submittedName>
</protein>
<keyword evidence="2" id="KW-1185">Reference proteome</keyword>